<dbReference type="PANTHER" id="PTHR42998">
    <property type="entry name" value="TYPE I RESTRICTION ENZYME HINDVIIP M PROTEIN-RELATED"/>
    <property type="match status" value="1"/>
</dbReference>
<dbReference type="EC" id="2.1.1.72" evidence="2"/>
<evidence type="ECO:0000259" key="10">
    <source>
        <dbReference type="Pfam" id="PF12161"/>
    </source>
</evidence>
<evidence type="ECO:0000256" key="5">
    <source>
        <dbReference type="ARBA" id="ARBA00022691"/>
    </source>
</evidence>
<keyword evidence="5" id="KW-0949">S-adenosyl-L-methionine</keyword>
<dbReference type="InterPro" id="IPR029063">
    <property type="entry name" value="SAM-dependent_MTases_sf"/>
</dbReference>
<dbReference type="Gene3D" id="3.40.50.150">
    <property type="entry name" value="Vaccinia Virus protein VP39"/>
    <property type="match status" value="1"/>
</dbReference>
<dbReference type="AlphaFoldDB" id="A0A328PUN0"/>
<dbReference type="GO" id="GO:0032259">
    <property type="term" value="P:methylation"/>
    <property type="evidence" value="ECO:0007669"/>
    <property type="project" value="UniProtKB-KW"/>
</dbReference>
<dbReference type="Proteomes" id="UP000249762">
    <property type="component" value="Unassembled WGS sequence"/>
</dbReference>
<evidence type="ECO:0000256" key="4">
    <source>
        <dbReference type="ARBA" id="ARBA00022679"/>
    </source>
</evidence>
<dbReference type="REBASE" id="284030">
    <property type="entry name" value="M.MweAP02ORF3075P"/>
</dbReference>
<dbReference type="PANTHER" id="PTHR42998:SF1">
    <property type="entry name" value="TYPE I RESTRICTION ENZYME HINDI METHYLASE SUBUNIT"/>
    <property type="match status" value="1"/>
</dbReference>
<protein>
    <recommendedName>
        <fullName evidence="2">site-specific DNA-methyltransferase (adenine-specific)</fullName>
        <ecNumber evidence="2">2.1.1.72</ecNumber>
    </recommendedName>
</protein>
<proteinExistence type="inferred from homology"/>
<name>A0A328PUN0_9MOLU</name>
<keyword evidence="4 11" id="KW-0808">Transferase</keyword>
<evidence type="ECO:0000256" key="6">
    <source>
        <dbReference type="ARBA" id="ARBA00022747"/>
    </source>
</evidence>
<dbReference type="EMBL" id="QKVO01000019">
    <property type="protein sequence ID" value="RAO94809.1"/>
    <property type="molecule type" value="Genomic_DNA"/>
</dbReference>
<gene>
    <name evidence="11" type="ORF">DNK47_03075</name>
</gene>
<dbReference type="InterPro" id="IPR038333">
    <property type="entry name" value="T1MK-like_N_sf"/>
</dbReference>
<dbReference type="RefSeq" id="WP_112665853.1">
    <property type="nucleotide sequence ID" value="NZ_QKVO01000019.1"/>
</dbReference>
<evidence type="ECO:0000259" key="9">
    <source>
        <dbReference type="Pfam" id="PF02384"/>
    </source>
</evidence>
<dbReference type="OrthoDB" id="9814572at2"/>
<dbReference type="Pfam" id="PF12161">
    <property type="entry name" value="HsdM_N"/>
    <property type="match status" value="1"/>
</dbReference>
<evidence type="ECO:0000313" key="12">
    <source>
        <dbReference type="Proteomes" id="UP000249762"/>
    </source>
</evidence>
<dbReference type="PROSITE" id="PS00092">
    <property type="entry name" value="N6_MTASE"/>
    <property type="match status" value="1"/>
</dbReference>
<dbReference type="InterPro" id="IPR052916">
    <property type="entry name" value="Type-I_RE_MTase_Subunit"/>
</dbReference>
<dbReference type="PRINTS" id="PR00507">
    <property type="entry name" value="N12N6MTFRASE"/>
</dbReference>
<evidence type="ECO:0000313" key="11">
    <source>
        <dbReference type="EMBL" id="RAO94809.1"/>
    </source>
</evidence>
<dbReference type="InterPro" id="IPR022749">
    <property type="entry name" value="D12N6_MeTrfase_N"/>
</dbReference>
<evidence type="ECO:0000256" key="3">
    <source>
        <dbReference type="ARBA" id="ARBA00022603"/>
    </source>
</evidence>
<dbReference type="InterPro" id="IPR002052">
    <property type="entry name" value="DNA_methylase_N6_adenine_CS"/>
</dbReference>
<dbReference type="InterPro" id="IPR003356">
    <property type="entry name" value="DNA_methylase_A-5"/>
</dbReference>
<dbReference type="SUPFAM" id="SSF53335">
    <property type="entry name" value="S-adenosyl-L-methionine-dependent methyltransferases"/>
    <property type="match status" value="1"/>
</dbReference>
<dbReference type="GO" id="GO:0008170">
    <property type="term" value="F:N-methyltransferase activity"/>
    <property type="evidence" value="ECO:0007669"/>
    <property type="project" value="InterPro"/>
</dbReference>
<comment type="catalytic activity">
    <reaction evidence="7">
        <text>a 2'-deoxyadenosine in DNA + S-adenosyl-L-methionine = an N(6)-methyl-2'-deoxyadenosine in DNA + S-adenosyl-L-homocysteine + H(+)</text>
        <dbReference type="Rhea" id="RHEA:15197"/>
        <dbReference type="Rhea" id="RHEA-COMP:12418"/>
        <dbReference type="Rhea" id="RHEA-COMP:12419"/>
        <dbReference type="ChEBI" id="CHEBI:15378"/>
        <dbReference type="ChEBI" id="CHEBI:57856"/>
        <dbReference type="ChEBI" id="CHEBI:59789"/>
        <dbReference type="ChEBI" id="CHEBI:90615"/>
        <dbReference type="ChEBI" id="CHEBI:90616"/>
        <dbReference type="EC" id="2.1.1.72"/>
    </reaction>
</comment>
<accession>A0A328PUN0</accession>
<keyword evidence="8" id="KW-0175">Coiled coil</keyword>
<feature type="domain" description="N6 adenine-specific DNA methyltransferase N-terminal" evidence="10">
    <location>
        <begin position="16"/>
        <end position="142"/>
    </location>
</feature>
<sequence>MSLEKKSVSQIFDQMWEDIVALRGSADIPSYKFPVLYLFFLKYLNDKFQERRKEITETIGLRHIDNPPFYTGEGVPYLFQESRWEEIRKKEGNILVNLDEAFQAIEKANPETFKEVFKRDCFTSKDVKLDPTNVKSLMNVISNVDSSEEGDFLGKAYQFLLNKFAVKGDGSNEFYTPQSIVKLMVQLIEPFEGNIYDPCCGSGGMFVQTAEMVKNIQFGRQKIRIYGQERSRTTFGLCKMNLAMRGIIDAELGEPSCTFNNDQHSNRKVDYVLANPPFNEGKWREENGLLDDPRWKGYEVPPTSNSNYAWILHILDKLSQNGVAGILLANKSLDATGKEEKIRRKLIESDLIEAIVTLPRKTFFNTDIAVTLWIINRNKKSRTLRIVRDSKKELRDRTNQILFIDARELGSVYEKSFVEFTEEDIALISKTFYSWRFQDYPEKYEDKDGFCRSVTLEELKEKSPEYSLFPNTYIPFKAPEVTHDWNKEILDLAQELKKLLKEEAQLKTQVEEILDSPLHS</sequence>
<dbReference type="Pfam" id="PF02384">
    <property type="entry name" value="N6_Mtase"/>
    <property type="match status" value="1"/>
</dbReference>
<comment type="similarity">
    <text evidence="1">Belongs to the N(4)/N(6)-methyltransferase family.</text>
</comment>
<organism evidence="11 12">
    <name type="scientific">Mycoplasma wenyonii</name>
    <dbReference type="NCBI Taxonomy" id="65123"/>
    <lineage>
        <taxon>Bacteria</taxon>
        <taxon>Bacillati</taxon>
        <taxon>Mycoplasmatota</taxon>
        <taxon>Mollicutes</taxon>
        <taxon>Mycoplasmataceae</taxon>
        <taxon>Mycoplasma</taxon>
    </lineage>
</organism>
<evidence type="ECO:0000256" key="7">
    <source>
        <dbReference type="ARBA" id="ARBA00047942"/>
    </source>
</evidence>
<keyword evidence="6" id="KW-0680">Restriction system</keyword>
<feature type="coiled-coil region" evidence="8">
    <location>
        <begin position="482"/>
        <end position="516"/>
    </location>
</feature>
<feature type="domain" description="DNA methylase adenine-specific" evidence="9">
    <location>
        <begin position="150"/>
        <end position="474"/>
    </location>
</feature>
<keyword evidence="3 11" id="KW-0489">Methyltransferase</keyword>
<comment type="caution">
    <text evidence="11">The sequence shown here is derived from an EMBL/GenBank/DDBJ whole genome shotgun (WGS) entry which is preliminary data.</text>
</comment>
<evidence type="ECO:0000256" key="2">
    <source>
        <dbReference type="ARBA" id="ARBA00011900"/>
    </source>
</evidence>
<keyword evidence="12" id="KW-1185">Reference proteome</keyword>
<dbReference type="GO" id="GO:0009007">
    <property type="term" value="F:site-specific DNA-methyltransferase (adenine-specific) activity"/>
    <property type="evidence" value="ECO:0007669"/>
    <property type="project" value="UniProtKB-EC"/>
</dbReference>
<dbReference type="GO" id="GO:0003677">
    <property type="term" value="F:DNA binding"/>
    <property type="evidence" value="ECO:0007669"/>
    <property type="project" value="InterPro"/>
</dbReference>
<evidence type="ECO:0000256" key="8">
    <source>
        <dbReference type="SAM" id="Coils"/>
    </source>
</evidence>
<evidence type="ECO:0000256" key="1">
    <source>
        <dbReference type="ARBA" id="ARBA00006594"/>
    </source>
</evidence>
<dbReference type="Gene3D" id="1.20.1260.30">
    <property type="match status" value="1"/>
</dbReference>
<dbReference type="GO" id="GO:0009307">
    <property type="term" value="P:DNA restriction-modification system"/>
    <property type="evidence" value="ECO:0007669"/>
    <property type="project" value="UniProtKB-KW"/>
</dbReference>
<reference evidence="12" key="1">
    <citation type="submission" date="2018-06" db="EMBL/GenBank/DDBJ databases">
        <authorList>
            <person name="Martinez Ocampo F."/>
            <person name="Quiroz Castaneda R.E."/>
            <person name="Rojas Lopez X."/>
        </authorList>
    </citation>
    <scope>NUCLEOTIDE SEQUENCE [LARGE SCALE GENOMIC DNA]</scope>
    <source>
        <strain evidence="12">INIFAP02</strain>
    </source>
</reference>